<accession>A0ABN3AV42</accession>
<dbReference type="SUPFAM" id="SSF46955">
    <property type="entry name" value="Putative DNA-binding domain"/>
    <property type="match status" value="1"/>
</dbReference>
<dbReference type="PROSITE" id="PS50937">
    <property type="entry name" value="HTH_MERR_2"/>
    <property type="match status" value="1"/>
</dbReference>
<dbReference type="RefSeq" id="WP_344343690.1">
    <property type="nucleotide sequence ID" value="NZ_BAAAQT010000006.1"/>
</dbReference>
<gene>
    <name evidence="3" type="ORF">GCM10009846_22810</name>
</gene>
<comment type="caution">
    <text evidence="3">The sequence shown here is derived from an EMBL/GenBank/DDBJ whole genome shotgun (WGS) entry which is preliminary data.</text>
</comment>
<keyword evidence="1" id="KW-0238">DNA-binding</keyword>
<evidence type="ECO:0000259" key="2">
    <source>
        <dbReference type="PROSITE" id="PS50937"/>
    </source>
</evidence>
<dbReference type="EMBL" id="BAAAQT010000006">
    <property type="protein sequence ID" value="GAA2174937.1"/>
    <property type="molecule type" value="Genomic_DNA"/>
</dbReference>
<organism evidence="3 4">
    <name type="scientific">Agrococcus versicolor</name>
    <dbReference type="NCBI Taxonomy" id="501482"/>
    <lineage>
        <taxon>Bacteria</taxon>
        <taxon>Bacillati</taxon>
        <taxon>Actinomycetota</taxon>
        <taxon>Actinomycetes</taxon>
        <taxon>Micrococcales</taxon>
        <taxon>Microbacteriaceae</taxon>
        <taxon>Agrococcus</taxon>
    </lineage>
</organism>
<dbReference type="PANTHER" id="PTHR30204:SF89">
    <property type="entry name" value="HTH MERR-TYPE DOMAIN-CONTAINING PROTEIN"/>
    <property type="match status" value="1"/>
</dbReference>
<dbReference type="InterPro" id="IPR047057">
    <property type="entry name" value="MerR_fam"/>
</dbReference>
<evidence type="ECO:0000313" key="4">
    <source>
        <dbReference type="Proteomes" id="UP001501599"/>
    </source>
</evidence>
<evidence type="ECO:0000256" key="1">
    <source>
        <dbReference type="ARBA" id="ARBA00023125"/>
    </source>
</evidence>
<keyword evidence="4" id="KW-1185">Reference proteome</keyword>
<dbReference type="Gene3D" id="1.10.1660.10">
    <property type="match status" value="1"/>
</dbReference>
<reference evidence="3 4" key="1">
    <citation type="journal article" date="2019" name="Int. J. Syst. Evol. Microbiol.">
        <title>The Global Catalogue of Microorganisms (GCM) 10K type strain sequencing project: providing services to taxonomists for standard genome sequencing and annotation.</title>
        <authorList>
            <consortium name="The Broad Institute Genomics Platform"/>
            <consortium name="The Broad Institute Genome Sequencing Center for Infectious Disease"/>
            <person name="Wu L."/>
            <person name="Ma J."/>
        </authorList>
    </citation>
    <scope>NUCLEOTIDE SEQUENCE [LARGE SCALE GENOMIC DNA]</scope>
    <source>
        <strain evidence="3 4">JCM 16026</strain>
    </source>
</reference>
<evidence type="ECO:0000313" key="3">
    <source>
        <dbReference type="EMBL" id="GAA2174937.1"/>
    </source>
</evidence>
<dbReference type="PANTHER" id="PTHR30204">
    <property type="entry name" value="REDOX-CYCLING DRUG-SENSING TRANSCRIPTIONAL ACTIVATOR SOXR"/>
    <property type="match status" value="1"/>
</dbReference>
<dbReference type="CDD" id="cd00592">
    <property type="entry name" value="HTH_MerR-like"/>
    <property type="match status" value="1"/>
</dbReference>
<dbReference type="Pfam" id="PF13411">
    <property type="entry name" value="MerR_1"/>
    <property type="match status" value="1"/>
</dbReference>
<protein>
    <submittedName>
        <fullName evidence="3">MerR family transcriptional regulator</fullName>
    </submittedName>
</protein>
<name>A0ABN3AV42_9MICO</name>
<dbReference type="InterPro" id="IPR009061">
    <property type="entry name" value="DNA-bd_dom_put_sf"/>
</dbReference>
<dbReference type="SMART" id="SM00422">
    <property type="entry name" value="HTH_MERR"/>
    <property type="match status" value="1"/>
</dbReference>
<dbReference type="Proteomes" id="UP001501599">
    <property type="component" value="Unassembled WGS sequence"/>
</dbReference>
<sequence>MSAQASPRSQSSSRSQTTLLSIGQVLARLTPEFPDLAPSKLRFLEDQGLVAPSRTPSGYRKFSAADVERVRYVLTLQRDHYLPLKVILGHLEQVDAGEVLPFTAGNVVSDGPSILRVDRRLARRELESSTGASRTLVQEAIAASLVPAAEPYDEQAVRVVRALVELQRFGIEPRHLRGMRASADREASLIESAVRPVLGRRGEGKPKAAEAARDIAGQIASIREVLGRDAIERITR</sequence>
<feature type="domain" description="HTH merR-type" evidence="2">
    <location>
        <begin position="19"/>
        <end position="93"/>
    </location>
</feature>
<proteinExistence type="predicted"/>
<dbReference type="InterPro" id="IPR000551">
    <property type="entry name" value="MerR-type_HTH_dom"/>
</dbReference>